<dbReference type="GO" id="GO:0016722">
    <property type="term" value="F:oxidoreductase activity, acting on metal ions"/>
    <property type="evidence" value="ECO:0007669"/>
    <property type="project" value="InterPro"/>
</dbReference>
<dbReference type="RefSeq" id="WP_132310737.1">
    <property type="nucleotide sequence ID" value="NZ_SMAR01000011.1"/>
</dbReference>
<gene>
    <name evidence="4" type="ORF">EDC90_101112</name>
</gene>
<dbReference type="InterPro" id="IPR023188">
    <property type="entry name" value="DPS_DNA-bd_CS"/>
</dbReference>
<dbReference type="GO" id="GO:0003677">
    <property type="term" value="F:DNA binding"/>
    <property type="evidence" value="ECO:0007669"/>
    <property type="project" value="UniProtKB-KW"/>
</dbReference>
<reference evidence="4 5" key="1">
    <citation type="submission" date="2019-03" db="EMBL/GenBank/DDBJ databases">
        <title>Freshwater and sediment microbial communities from various areas in North America, analyzing microbe dynamics in response to fracking.</title>
        <authorList>
            <person name="Lamendella R."/>
        </authorList>
    </citation>
    <scope>NUCLEOTIDE SEQUENCE [LARGE SCALE GENOMIC DNA]</scope>
    <source>
        <strain evidence="4 5">175.2</strain>
    </source>
</reference>
<dbReference type="InterPro" id="IPR002177">
    <property type="entry name" value="DPS_DNA-bd"/>
</dbReference>
<dbReference type="InterPro" id="IPR012347">
    <property type="entry name" value="Ferritin-like"/>
</dbReference>
<feature type="domain" description="Ferritin/DPS" evidence="3">
    <location>
        <begin position="32"/>
        <end position="169"/>
    </location>
</feature>
<evidence type="ECO:0000313" key="4">
    <source>
        <dbReference type="EMBL" id="TCT39830.1"/>
    </source>
</evidence>
<dbReference type="Pfam" id="PF00210">
    <property type="entry name" value="Ferritin"/>
    <property type="match status" value="1"/>
</dbReference>
<dbReference type="Proteomes" id="UP000295097">
    <property type="component" value="Unassembled WGS sequence"/>
</dbReference>
<evidence type="ECO:0000259" key="3">
    <source>
        <dbReference type="Pfam" id="PF00210"/>
    </source>
</evidence>
<dbReference type="InterPro" id="IPR009078">
    <property type="entry name" value="Ferritin-like_SF"/>
</dbReference>
<dbReference type="Gene3D" id="1.20.1260.10">
    <property type="match status" value="1"/>
</dbReference>
<dbReference type="GO" id="GO:0008199">
    <property type="term" value="F:ferric iron binding"/>
    <property type="evidence" value="ECO:0007669"/>
    <property type="project" value="InterPro"/>
</dbReference>
<organism evidence="4 5">
    <name type="scientific">Martelella mediterranea</name>
    <dbReference type="NCBI Taxonomy" id="293089"/>
    <lineage>
        <taxon>Bacteria</taxon>
        <taxon>Pseudomonadati</taxon>
        <taxon>Pseudomonadota</taxon>
        <taxon>Alphaproteobacteria</taxon>
        <taxon>Hyphomicrobiales</taxon>
        <taxon>Aurantimonadaceae</taxon>
        <taxon>Martelella</taxon>
    </lineage>
</organism>
<comment type="caution">
    <text evidence="4">The sequence shown here is derived from an EMBL/GenBank/DDBJ whole genome shotgun (WGS) entry which is preliminary data.</text>
</comment>
<name>A0A4V2V4H6_9HYPH</name>
<dbReference type="PRINTS" id="PR01346">
    <property type="entry name" value="HELNAPAPROT"/>
</dbReference>
<dbReference type="InterPro" id="IPR008331">
    <property type="entry name" value="Ferritin_DPS_dom"/>
</dbReference>
<dbReference type="AlphaFoldDB" id="A0A4V2V4H6"/>
<dbReference type="OrthoDB" id="9797687at2"/>
<comment type="similarity">
    <text evidence="1 2">Belongs to the Dps family.</text>
</comment>
<evidence type="ECO:0000256" key="1">
    <source>
        <dbReference type="ARBA" id="ARBA00009497"/>
    </source>
</evidence>
<dbReference type="PROSITE" id="PS00818">
    <property type="entry name" value="DPS_1"/>
    <property type="match status" value="1"/>
</dbReference>
<sequence length="170" mass="18953">MASTASVLKPEAHESKLNTGLSEQYRSEMADSLSEILATTYKLTIKSHIYHWNVVGPLFRSLHELTEEHYNELFEATDTIAERVRAIGFLAPERVADAAAFSPSGKAIANLTAEDMVNDLIHDHEEAVRAMRDAGEIAGDANDLVTEDMLTQRLTFHEKALWMLRAIVSK</sequence>
<evidence type="ECO:0000256" key="2">
    <source>
        <dbReference type="RuleBase" id="RU003875"/>
    </source>
</evidence>
<dbReference type="EMBL" id="SMAR01000011">
    <property type="protein sequence ID" value="TCT39830.1"/>
    <property type="molecule type" value="Genomic_DNA"/>
</dbReference>
<dbReference type="PANTHER" id="PTHR42932:SF3">
    <property type="entry name" value="DNA PROTECTION DURING STARVATION PROTEIN"/>
    <property type="match status" value="1"/>
</dbReference>
<protein>
    <submittedName>
        <fullName evidence="4">Starvation-inducible DNA-binding protein</fullName>
    </submittedName>
</protein>
<dbReference type="PANTHER" id="PTHR42932">
    <property type="entry name" value="GENERAL STRESS PROTEIN 20U"/>
    <property type="match status" value="1"/>
</dbReference>
<keyword evidence="5" id="KW-1185">Reference proteome</keyword>
<dbReference type="CDD" id="cd01043">
    <property type="entry name" value="DPS"/>
    <property type="match status" value="1"/>
</dbReference>
<accession>A0A4V2V4H6</accession>
<keyword evidence="4" id="KW-0238">DNA-binding</keyword>
<dbReference type="SUPFAM" id="SSF47240">
    <property type="entry name" value="Ferritin-like"/>
    <property type="match status" value="1"/>
</dbReference>
<proteinExistence type="inferred from homology"/>
<dbReference type="PIRSF" id="PIRSF005900">
    <property type="entry name" value="Dps"/>
    <property type="match status" value="1"/>
</dbReference>
<evidence type="ECO:0000313" key="5">
    <source>
        <dbReference type="Proteomes" id="UP000295097"/>
    </source>
</evidence>